<keyword evidence="2" id="KW-1185">Reference proteome</keyword>
<dbReference type="Proteomes" id="UP001254165">
    <property type="component" value="Unassembled WGS sequence"/>
</dbReference>
<dbReference type="EMBL" id="JAUHMF010000002">
    <property type="protein sequence ID" value="MDT8899324.1"/>
    <property type="molecule type" value="Genomic_DNA"/>
</dbReference>
<reference evidence="1 2" key="1">
    <citation type="submission" date="2023-07" db="EMBL/GenBank/DDBJ databases">
        <title>Novel species of Thermanaerothrix with wide hydrolytic capabilities.</title>
        <authorList>
            <person name="Zayulina K.S."/>
            <person name="Podosokorskaya O.A."/>
            <person name="Elcheninov A.G."/>
        </authorList>
    </citation>
    <scope>NUCLEOTIDE SEQUENCE [LARGE SCALE GENOMIC DNA]</scope>
    <source>
        <strain evidence="1 2">4228-RoL</strain>
    </source>
</reference>
<accession>A0ABU3NR57</accession>
<comment type="caution">
    <text evidence="1">The sequence shown here is derived from an EMBL/GenBank/DDBJ whole genome shotgun (WGS) entry which is preliminary data.</text>
</comment>
<name>A0ABU3NR57_9CHLR</name>
<protein>
    <submittedName>
        <fullName evidence="1">Uncharacterized protein</fullName>
    </submittedName>
</protein>
<sequence>MPHHMVSNNLCYTDGMAHETHPWVAWAKQLQRWGVAPLVATLLEGLRPLQGVLAQVLQGSLPLLTSFPRSTSWQALIHVLEDEDSYWTFIHLLTEETQL</sequence>
<evidence type="ECO:0000313" key="1">
    <source>
        <dbReference type="EMBL" id="MDT8899324.1"/>
    </source>
</evidence>
<organism evidence="1 2">
    <name type="scientific">Thermanaerothrix solaris</name>
    <dbReference type="NCBI Taxonomy" id="3058434"/>
    <lineage>
        <taxon>Bacteria</taxon>
        <taxon>Bacillati</taxon>
        <taxon>Chloroflexota</taxon>
        <taxon>Anaerolineae</taxon>
        <taxon>Anaerolineales</taxon>
        <taxon>Anaerolineaceae</taxon>
        <taxon>Thermanaerothrix</taxon>
    </lineage>
</organism>
<gene>
    <name evidence="1" type="ORF">QYE77_13745</name>
</gene>
<evidence type="ECO:0000313" key="2">
    <source>
        <dbReference type="Proteomes" id="UP001254165"/>
    </source>
</evidence>
<proteinExistence type="predicted"/>